<comment type="subcellular location">
    <subcellularLocation>
        <location evidence="1">Endoplasmic reticulum membrane</location>
        <topology evidence="1">Multi-pass membrane protein</topology>
    </subcellularLocation>
</comment>
<proteinExistence type="inferred from homology"/>
<accession>A0ABD3WY70</accession>
<comment type="similarity">
    <text evidence="2">Belongs to the EMC6 family.</text>
</comment>
<evidence type="ECO:0000256" key="5">
    <source>
        <dbReference type="ARBA" id="ARBA00022824"/>
    </source>
</evidence>
<keyword evidence="6 9" id="KW-1133">Transmembrane helix</keyword>
<evidence type="ECO:0000256" key="2">
    <source>
        <dbReference type="ARBA" id="ARBA00009436"/>
    </source>
</evidence>
<evidence type="ECO:0000256" key="4">
    <source>
        <dbReference type="ARBA" id="ARBA00022692"/>
    </source>
</evidence>
<dbReference type="Proteomes" id="UP001634394">
    <property type="component" value="Unassembled WGS sequence"/>
</dbReference>
<evidence type="ECO:0000256" key="6">
    <source>
        <dbReference type="ARBA" id="ARBA00022989"/>
    </source>
</evidence>
<comment type="caution">
    <text evidence="10">The sequence shown here is derived from an EMBL/GenBank/DDBJ whole genome shotgun (WGS) entry which is preliminary data.</text>
</comment>
<feature type="transmembrane region" description="Helical" evidence="9">
    <location>
        <begin position="91"/>
        <end position="111"/>
    </location>
</feature>
<dbReference type="PANTHER" id="PTHR20994:SF0">
    <property type="entry name" value="ER MEMBRANE PROTEIN COMPLEX SUBUNIT 6"/>
    <property type="match status" value="1"/>
</dbReference>
<organism evidence="10 11">
    <name type="scientific">Sinanodonta woodiana</name>
    <name type="common">Chinese pond mussel</name>
    <name type="synonym">Anodonta woodiana</name>
    <dbReference type="NCBI Taxonomy" id="1069815"/>
    <lineage>
        <taxon>Eukaryota</taxon>
        <taxon>Metazoa</taxon>
        <taxon>Spiralia</taxon>
        <taxon>Lophotrochozoa</taxon>
        <taxon>Mollusca</taxon>
        <taxon>Bivalvia</taxon>
        <taxon>Autobranchia</taxon>
        <taxon>Heteroconchia</taxon>
        <taxon>Palaeoheterodonta</taxon>
        <taxon>Unionida</taxon>
        <taxon>Unionoidea</taxon>
        <taxon>Unionidae</taxon>
        <taxon>Unioninae</taxon>
        <taxon>Sinanodonta</taxon>
    </lineage>
</organism>
<reference evidence="10 11" key="1">
    <citation type="submission" date="2024-11" db="EMBL/GenBank/DDBJ databases">
        <title>Chromosome-level genome assembly of the freshwater bivalve Anodonta woodiana.</title>
        <authorList>
            <person name="Chen X."/>
        </authorList>
    </citation>
    <scope>NUCLEOTIDE SEQUENCE [LARGE SCALE GENOMIC DNA]</scope>
    <source>
        <strain evidence="10">MN2024</strain>
        <tissue evidence="10">Gills</tissue>
    </source>
</reference>
<name>A0ABD3WY70_SINWO</name>
<evidence type="ECO:0000256" key="3">
    <source>
        <dbReference type="ARBA" id="ARBA00020827"/>
    </source>
</evidence>
<evidence type="ECO:0000256" key="1">
    <source>
        <dbReference type="ARBA" id="ARBA00004477"/>
    </source>
</evidence>
<dbReference type="InterPro" id="IPR029008">
    <property type="entry name" value="EMC6-like"/>
</dbReference>
<dbReference type="PANTHER" id="PTHR20994">
    <property type="entry name" value="ER MEMBRANE PROTEIN COMPLEX SUBUNIT 6"/>
    <property type="match status" value="1"/>
</dbReference>
<evidence type="ECO:0000313" key="10">
    <source>
        <dbReference type="EMBL" id="KAL3878460.1"/>
    </source>
</evidence>
<evidence type="ECO:0000256" key="8">
    <source>
        <dbReference type="ARBA" id="ARBA00031072"/>
    </source>
</evidence>
<keyword evidence="11" id="KW-1185">Reference proteome</keyword>
<evidence type="ECO:0000256" key="7">
    <source>
        <dbReference type="ARBA" id="ARBA00023136"/>
    </source>
</evidence>
<dbReference type="AlphaFoldDB" id="A0ABD3WY70"/>
<dbReference type="GO" id="GO:0005789">
    <property type="term" value="C:endoplasmic reticulum membrane"/>
    <property type="evidence" value="ECO:0007669"/>
    <property type="project" value="UniProtKB-SubCell"/>
</dbReference>
<dbReference type="EMBL" id="JBJQND010000004">
    <property type="protein sequence ID" value="KAL3878460.1"/>
    <property type="molecule type" value="Genomic_DNA"/>
</dbReference>
<evidence type="ECO:0000313" key="11">
    <source>
        <dbReference type="Proteomes" id="UP001634394"/>
    </source>
</evidence>
<evidence type="ECO:0000256" key="9">
    <source>
        <dbReference type="SAM" id="Phobius"/>
    </source>
</evidence>
<protein>
    <recommendedName>
        <fullName evidence="3">ER membrane protein complex subunit 6</fullName>
    </recommendedName>
    <alternativeName>
        <fullName evidence="8">Transmembrane protein 93</fullName>
    </alternativeName>
</protein>
<keyword evidence="5" id="KW-0256">Endoplasmic reticulum</keyword>
<gene>
    <name evidence="10" type="ORF">ACJMK2_030807</name>
</gene>
<dbReference type="Pfam" id="PF07019">
    <property type="entry name" value="EMC6"/>
    <property type="match status" value="1"/>
</dbReference>
<keyword evidence="7 9" id="KW-0472">Membrane</keyword>
<feature type="transmembrane region" description="Helical" evidence="9">
    <location>
        <begin position="57"/>
        <end position="79"/>
    </location>
</feature>
<sequence>MATMSTTIAVKTKRVKKEFTVYNEMAMRQNNFVLEYSRTSMSALSGAAAGILGLTGLYGFIFFFIMAFVLSFLLLLKAGSNWSKYFPSRKMLFLSGQFGGLFVSFFIFIFVRNGPCILKEEEGKKVMGFHVAFDACHLDSSAISLLTCTCIFYTYYSEFVNYLRSYCEHFLSYLISNYFLMTSAVEK</sequence>
<dbReference type="InterPro" id="IPR008504">
    <property type="entry name" value="Emc6"/>
</dbReference>
<keyword evidence="4 9" id="KW-0812">Transmembrane</keyword>